<feature type="region of interest" description="Disordered" evidence="1">
    <location>
        <begin position="52"/>
        <end position="73"/>
    </location>
</feature>
<dbReference type="Proteomes" id="UP000813462">
    <property type="component" value="Unassembled WGS sequence"/>
</dbReference>
<gene>
    <name evidence="3" type="ORF">FEM48_Zijuj03G0136800</name>
</gene>
<organism evidence="3 4">
    <name type="scientific">Ziziphus jujuba var. spinosa</name>
    <dbReference type="NCBI Taxonomy" id="714518"/>
    <lineage>
        <taxon>Eukaryota</taxon>
        <taxon>Viridiplantae</taxon>
        <taxon>Streptophyta</taxon>
        <taxon>Embryophyta</taxon>
        <taxon>Tracheophyta</taxon>
        <taxon>Spermatophyta</taxon>
        <taxon>Magnoliopsida</taxon>
        <taxon>eudicotyledons</taxon>
        <taxon>Gunneridae</taxon>
        <taxon>Pentapetalae</taxon>
        <taxon>rosids</taxon>
        <taxon>fabids</taxon>
        <taxon>Rosales</taxon>
        <taxon>Rhamnaceae</taxon>
        <taxon>Paliureae</taxon>
        <taxon>Ziziphus</taxon>
    </lineage>
</organism>
<feature type="chain" id="PRO_5037309931" evidence="2">
    <location>
        <begin position="28"/>
        <end position="73"/>
    </location>
</feature>
<evidence type="ECO:0000256" key="2">
    <source>
        <dbReference type="SAM" id="SignalP"/>
    </source>
</evidence>
<feature type="signal peptide" evidence="2">
    <location>
        <begin position="1"/>
        <end position="27"/>
    </location>
</feature>
<feature type="compositionally biased region" description="Basic and acidic residues" evidence="1">
    <location>
        <begin position="52"/>
        <end position="62"/>
    </location>
</feature>
<proteinExistence type="predicted"/>
<accession>A0A978VQM5</accession>
<evidence type="ECO:0000313" key="4">
    <source>
        <dbReference type="Proteomes" id="UP000813462"/>
    </source>
</evidence>
<dbReference type="AlphaFoldDB" id="A0A978VQM5"/>
<feature type="compositionally biased region" description="Basic residues" evidence="1">
    <location>
        <begin position="63"/>
        <end position="73"/>
    </location>
</feature>
<sequence length="73" mass="8377">MASNKFLVIREVLLVFILLLALGSGASRELLDVHNRMPYDVKNRVLIGTLKRKEAAPPEENHNRHRLTPNKYV</sequence>
<comment type="caution">
    <text evidence="3">The sequence shown here is derived from an EMBL/GenBank/DDBJ whole genome shotgun (WGS) entry which is preliminary data.</text>
</comment>
<name>A0A978VQM5_ZIZJJ</name>
<protein>
    <submittedName>
        <fullName evidence="3">Uncharacterized protein</fullName>
    </submittedName>
</protein>
<evidence type="ECO:0000256" key="1">
    <source>
        <dbReference type="SAM" id="MobiDB-lite"/>
    </source>
</evidence>
<keyword evidence="2" id="KW-0732">Signal</keyword>
<dbReference type="EMBL" id="JAEACU010000003">
    <property type="protein sequence ID" value="KAH7537850.1"/>
    <property type="molecule type" value="Genomic_DNA"/>
</dbReference>
<reference evidence="3" key="1">
    <citation type="journal article" date="2021" name="Front. Plant Sci.">
        <title>Chromosome-Scale Genome Assembly for Chinese Sour Jujube and Insights Into Its Genome Evolution and Domestication Signature.</title>
        <authorList>
            <person name="Shen L.-Y."/>
            <person name="Luo H."/>
            <person name="Wang X.-L."/>
            <person name="Wang X.-M."/>
            <person name="Qiu X.-J."/>
            <person name="Liu H."/>
            <person name="Zhou S.-S."/>
            <person name="Jia K.-H."/>
            <person name="Nie S."/>
            <person name="Bao Y.-T."/>
            <person name="Zhang R.-G."/>
            <person name="Yun Q.-Z."/>
            <person name="Chai Y.-H."/>
            <person name="Lu J.-Y."/>
            <person name="Li Y."/>
            <person name="Zhao S.-W."/>
            <person name="Mao J.-F."/>
            <person name="Jia S.-G."/>
            <person name="Mao Y.-M."/>
        </authorList>
    </citation>
    <scope>NUCLEOTIDE SEQUENCE</scope>
    <source>
        <strain evidence="3">AT0</strain>
        <tissue evidence="3">Leaf</tissue>
    </source>
</reference>
<evidence type="ECO:0000313" key="3">
    <source>
        <dbReference type="EMBL" id="KAH7537850.1"/>
    </source>
</evidence>